<comment type="caution">
    <text evidence="2">The sequence shown here is derived from an EMBL/GenBank/DDBJ whole genome shotgun (WGS) entry which is preliminary data.</text>
</comment>
<organism evidence="2 3">
    <name type="scientific">Campylobacter massiliensis</name>
    <dbReference type="NCBI Taxonomy" id="2762557"/>
    <lineage>
        <taxon>Bacteria</taxon>
        <taxon>Pseudomonadati</taxon>
        <taxon>Campylobacterota</taxon>
        <taxon>Epsilonproteobacteria</taxon>
        <taxon>Campylobacterales</taxon>
        <taxon>Campylobacteraceae</taxon>
        <taxon>Campylobacter</taxon>
    </lineage>
</organism>
<dbReference type="SMART" id="SM01126">
    <property type="entry name" value="DDE_Tnp_IS1595"/>
    <property type="match status" value="1"/>
</dbReference>
<dbReference type="Proteomes" id="UP000552683">
    <property type="component" value="Unassembled WGS sequence"/>
</dbReference>
<protein>
    <submittedName>
        <fullName evidence="2">IS1595 family transposase</fullName>
    </submittedName>
</protein>
<dbReference type="RefSeq" id="WP_185897542.1">
    <property type="nucleotide sequence ID" value="NZ_JACLZK010000001.1"/>
</dbReference>
<accession>A0A842J5G8</accession>
<evidence type="ECO:0000313" key="2">
    <source>
        <dbReference type="EMBL" id="MBC2881825.1"/>
    </source>
</evidence>
<dbReference type="Pfam" id="PF12762">
    <property type="entry name" value="DDE_Tnp_IS1595"/>
    <property type="match status" value="1"/>
</dbReference>
<proteinExistence type="predicted"/>
<evidence type="ECO:0000259" key="1">
    <source>
        <dbReference type="SMART" id="SM01126"/>
    </source>
</evidence>
<keyword evidence="3" id="KW-1185">Reference proteome</keyword>
<feature type="domain" description="ISXO2-like transposase" evidence="1">
    <location>
        <begin position="139"/>
        <end position="293"/>
    </location>
</feature>
<dbReference type="EMBL" id="JACLZK010000001">
    <property type="protein sequence ID" value="MBC2881825.1"/>
    <property type="molecule type" value="Genomic_DNA"/>
</dbReference>
<dbReference type="InterPro" id="IPR024445">
    <property type="entry name" value="Tnp_ISXO2-like"/>
</dbReference>
<gene>
    <name evidence="2" type="ORF">H7R39_00770</name>
</gene>
<name>A0A842J5G8_9BACT</name>
<evidence type="ECO:0000313" key="3">
    <source>
        <dbReference type="Proteomes" id="UP000552683"/>
    </source>
</evidence>
<sequence length="335" mass="38525">MAQHFLLSASARGLSLIQIAKMTDKQALAHFAKIRWFENDGNPICPICGNCSKICFIKTRNEFKCMECQKRFSVTSGTIFHGHKLSLQAILMAIALFTNSAKGLSALQLSRELNVQYKTAFVLLHKIRESLMEYQDDKQFQGICELDGVYVGHYIRPKNHRSKRIDRRKVVKPSKRVVISLRQRNEFGSGANRTRTFVLKSENPIDINKITRKFIQVGSEIHTDENNGYSDLSAHYNHQVVTHEIEYSGPQGENNNQSESYNARFRRMQYGQVHKIGVLYLSNYANEIAYREDTRRMNNANISRDILRKCLEAPISNEFCGYWQGNHRVAERLGA</sequence>
<dbReference type="InterPro" id="IPR024442">
    <property type="entry name" value="Transposase_Zn_ribbon"/>
</dbReference>
<reference evidence="2 3" key="1">
    <citation type="submission" date="2020-08" db="EMBL/GenBank/DDBJ databases">
        <title>Complete genome and description of Campylobacter massiliensis Marseille-Q3452 sp. nov.</title>
        <authorList>
            <person name="Antezack A."/>
        </authorList>
    </citation>
    <scope>NUCLEOTIDE SEQUENCE [LARGE SCALE GENOMIC DNA]</scope>
    <source>
        <strain evidence="2 3">Marseille-Q3452</strain>
    </source>
</reference>
<dbReference type="Pfam" id="PF12760">
    <property type="entry name" value="Zn_ribbon_IS1595"/>
    <property type="match status" value="1"/>
</dbReference>
<dbReference type="AlphaFoldDB" id="A0A842J5G8"/>
<dbReference type="NCBIfam" id="NF033547">
    <property type="entry name" value="transpos_IS1595"/>
    <property type="match status" value="1"/>
</dbReference>